<accession>A0A9K3GSW9</accession>
<keyword evidence="2" id="KW-1185">Reference proteome</keyword>
<protein>
    <submittedName>
        <fullName evidence="1">Uncharacterized protein</fullName>
    </submittedName>
</protein>
<evidence type="ECO:0000313" key="1">
    <source>
        <dbReference type="EMBL" id="KAF5753583.1"/>
    </source>
</evidence>
<sequence>MWFFQRLSFAIRKGLAAHSGAAFKGPGGAPDSPDFLLSQGRSIEGAGGGA</sequence>
<comment type="caution">
    <text evidence="1">The sequence shown here is derived from an EMBL/GenBank/DDBJ whole genome shotgun (WGS) entry which is preliminary data.</text>
</comment>
<proteinExistence type="predicted"/>
<gene>
    <name evidence="1" type="ORF">HanXRQr2_Chr17g0781721</name>
</gene>
<dbReference type="AlphaFoldDB" id="A0A9K3GSW9"/>
<dbReference type="EMBL" id="MNCJ02000332">
    <property type="protein sequence ID" value="KAF5753583.1"/>
    <property type="molecule type" value="Genomic_DNA"/>
</dbReference>
<organism evidence="1 2">
    <name type="scientific">Helianthus annuus</name>
    <name type="common">Common sunflower</name>
    <dbReference type="NCBI Taxonomy" id="4232"/>
    <lineage>
        <taxon>Eukaryota</taxon>
        <taxon>Viridiplantae</taxon>
        <taxon>Streptophyta</taxon>
        <taxon>Embryophyta</taxon>
        <taxon>Tracheophyta</taxon>
        <taxon>Spermatophyta</taxon>
        <taxon>Magnoliopsida</taxon>
        <taxon>eudicotyledons</taxon>
        <taxon>Gunneridae</taxon>
        <taxon>Pentapetalae</taxon>
        <taxon>asterids</taxon>
        <taxon>campanulids</taxon>
        <taxon>Asterales</taxon>
        <taxon>Asteraceae</taxon>
        <taxon>Asteroideae</taxon>
        <taxon>Heliantheae alliance</taxon>
        <taxon>Heliantheae</taxon>
        <taxon>Helianthus</taxon>
    </lineage>
</organism>
<dbReference type="Proteomes" id="UP000215914">
    <property type="component" value="Unassembled WGS sequence"/>
</dbReference>
<reference evidence="1" key="1">
    <citation type="journal article" date="2017" name="Nature">
        <title>The sunflower genome provides insights into oil metabolism, flowering and Asterid evolution.</title>
        <authorList>
            <person name="Badouin H."/>
            <person name="Gouzy J."/>
            <person name="Grassa C.J."/>
            <person name="Murat F."/>
            <person name="Staton S.E."/>
            <person name="Cottret L."/>
            <person name="Lelandais-Briere C."/>
            <person name="Owens G.L."/>
            <person name="Carrere S."/>
            <person name="Mayjonade B."/>
            <person name="Legrand L."/>
            <person name="Gill N."/>
            <person name="Kane N.C."/>
            <person name="Bowers J.E."/>
            <person name="Hubner S."/>
            <person name="Bellec A."/>
            <person name="Berard A."/>
            <person name="Berges H."/>
            <person name="Blanchet N."/>
            <person name="Boniface M.C."/>
            <person name="Brunel D."/>
            <person name="Catrice O."/>
            <person name="Chaidir N."/>
            <person name="Claudel C."/>
            <person name="Donnadieu C."/>
            <person name="Faraut T."/>
            <person name="Fievet G."/>
            <person name="Helmstetter N."/>
            <person name="King M."/>
            <person name="Knapp S.J."/>
            <person name="Lai Z."/>
            <person name="Le Paslier M.C."/>
            <person name="Lippi Y."/>
            <person name="Lorenzon L."/>
            <person name="Mandel J.R."/>
            <person name="Marage G."/>
            <person name="Marchand G."/>
            <person name="Marquand E."/>
            <person name="Bret-Mestries E."/>
            <person name="Morien E."/>
            <person name="Nambeesan S."/>
            <person name="Nguyen T."/>
            <person name="Pegot-Espagnet P."/>
            <person name="Pouilly N."/>
            <person name="Raftis F."/>
            <person name="Sallet E."/>
            <person name="Schiex T."/>
            <person name="Thomas J."/>
            <person name="Vandecasteele C."/>
            <person name="Vares D."/>
            <person name="Vear F."/>
            <person name="Vautrin S."/>
            <person name="Crespi M."/>
            <person name="Mangin B."/>
            <person name="Burke J.M."/>
            <person name="Salse J."/>
            <person name="Munos S."/>
            <person name="Vincourt P."/>
            <person name="Rieseberg L.H."/>
            <person name="Langlade N.B."/>
        </authorList>
    </citation>
    <scope>NUCLEOTIDE SEQUENCE</scope>
    <source>
        <tissue evidence="1">Leaves</tissue>
    </source>
</reference>
<reference evidence="1" key="2">
    <citation type="submission" date="2020-06" db="EMBL/GenBank/DDBJ databases">
        <title>Helianthus annuus Genome sequencing and assembly Release 2.</title>
        <authorList>
            <person name="Gouzy J."/>
            <person name="Langlade N."/>
            <person name="Munos S."/>
        </authorList>
    </citation>
    <scope>NUCLEOTIDE SEQUENCE</scope>
    <source>
        <tissue evidence="1">Leaves</tissue>
    </source>
</reference>
<name>A0A9K3GSW9_HELAN</name>
<evidence type="ECO:0000313" key="2">
    <source>
        <dbReference type="Proteomes" id="UP000215914"/>
    </source>
</evidence>
<dbReference type="Gramene" id="mRNA:HanXRQr2_Chr17g0781721">
    <property type="protein sequence ID" value="CDS:HanXRQr2_Chr17g0781721.1"/>
    <property type="gene ID" value="HanXRQr2_Chr17g0781721"/>
</dbReference>